<protein>
    <submittedName>
        <fullName evidence="1">Uncharacterized protein</fullName>
    </submittedName>
</protein>
<dbReference type="AlphaFoldDB" id="A0A517M4E2"/>
<dbReference type="Proteomes" id="UP000319557">
    <property type="component" value="Chromosome"/>
</dbReference>
<sequence length="56" mass="6234">MAKELCKLKKSLRGEIGMYVRLIDQPTHVCLKCGRAANDKKLLCKPQSIASAMQKS</sequence>
<gene>
    <name evidence="1" type="ORF">EC9_39350</name>
</gene>
<dbReference type="KEGG" id="ruv:EC9_39350"/>
<dbReference type="RefSeq" id="WP_218934255.1">
    <property type="nucleotide sequence ID" value="NZ_CP036261.1"/>
</dbReference>
<name>A0A517M4E2_9BACT</name>
<organism evidence="1 2">
    <name type="scientific">Rosistilla ulvae</name>
    <dbReference type="NCBI Taxonomy" id="1930277"/>
    <lineage>
        <taxon>Bacteria</taxon>
        <taxon>Pseudomonadati</taxon>
        <taxon>Planctomycetota</taxon>
        <taxon>Planctomycetia</taxon>
        <taxon>Pirellulales</taxon>
        <taxon>Pirellulaceae</taxon>
        <taxon>Rosistilla</taxon>
    </lineage>
</organism>
<reference evidence="1 2" key="1">
    <citation type="submission" date="2019-02" db="EMBL/GenBank/DDBJ databases">
        <title>Deep-cultivation of Planctomycetes and their phenomic and genomic characterization uncovers novel biology.</title>
        <authorList>
            <person name="Wiegand S."/>
            <person name="Jogler M."/>
            <person name="Boedeker C."/>
            <person name="Pinto D."/>
            <person name="Vollmers J."/>
            <person name="Rivas-Marin E."/>
            <person name="Kohn T."/>
            <person name="Peeters S.H."/>
            <person name="Heuer A."/>
            <person name="Rast P."/>
            <person name="Oberbeckmann S."/>
            <person name="Bunk B."/>
            <person name="Jeske O."/>
            <person name="Meyerdierks A."/>
            <person name="Storesund J.E."/>
            <person name="Kallscheuer N."/>
            <person name="Luecker S."/>
            <person name="Lage O.M."/>
            <person name="Pohl T."/>
            <person name="Merkel B.J."/>
            <person name="Hornburger P."/>
            <person name="Mueller R.-W."/>
            <person name="Bruemmer F."/>
            <person name="Labrenz M."/>
            <person name="Spormann A.M."/>
            <person name="Op den Camp H."/>
            <person name="Overmann J."/>
            <person name="Amann R."/>
            <person name="Jetten M.S.M."/>
            <person name="Mascher T."/>
            <person name="Medema M.H."/>
            <person name="Devos D.P."/>
            <person name="Kaster A.-K."/>
            <person name="Ovreas L."/>
            <person name="Rohde M."/>
            <person name="Galperin M.Y."/>
            <person name="Jogler C."/>
        </authorList>
    </citation>
    <scope>NUCLEOTIDE SEQUENCE [LARGE SCALE GENOMIC DNA]</scope>
    <source>
        <strain evidence="1 2">EC9</strain>
    </source>
</reference>
<evidence type="ECO:0000313" key="2">
    <source>
        <dbReference type="Proteomes" id="UP000319557"/>
    </source>
</evidence>
<keyword evidence="2" id="KW-1185">Reference proteome</keyword>
<evidence type="ECO:0000313" key="1">
    <source>
        <dbReference type="EMBL" id="QDS89735.1"/>
    </source>
</evidence>
<dbReference type="EMBL" id="CP036261">
    <property type="protein sequence ID" value="QDS89735.1"/>
    <property type="molecule type" value="Genomic_DNA"/>
</dbReference>
<accession>A0A517M4E2</accession>
<proteinExistence type="predicted"/>